<sequence>MNIDVKTLPLNEFPVGNEFPKGFLAQTEATTSKDIVAVYKDVTEKFASGKFVGTDVDDPVVISTKVDEVTTFPCTNDLAYCTFMLNRYYKEIKKGSAAGRIKLNMQNNVSVEFYNLRGQHTTENVVTDNDHIMVSALMLNKVADDLIENGKSGMHTLSRLAFTDNNIGELMKLFNKTKPEIVKMANLAVLRKSHMLSGVTENYYPELAASVLIKNLMGMSSRAMVDICKNNVAKISRAKEGGLDEDQIINLMNYISTGNTPVDVEDIYKRFKNSAPLKSGYSTFRARGNYTSASESDIASPDNIDDAIRSMKNKITEINNDYKYLKDLKAKFDKAPGGSKP</sequence>
<dbReference type="EMBL" id="MW288240">
    <property type="protein sequence ID" value="QPL15394.1"/>
    <property type="molecule type" value="Viral_cRNA"/>
</dbReference>
<keyword evidence="1" id="KW-0543">Viral nucleoprotein</keyword>
<accession>A0A7T0M4A9</accession>
<protein>
    <submittedName>
        <fullName evidence="1">Nucleoprotein</fullName>
    </submittedName>
</protein>
<name>A0A7T0M4A9_9VIRU</name>
<reference evidence="1" key="1">
    <citation type="journal article" date="2019" name="PLoS Pathog.">
        <title>Re-assessing the diversity of negative strand RNA viruses in insects.</title>
        <authorList>
            <person name="Kafer S."/>
            <person name="Paraskevopoulou S."/>
            <person name="Zirkel F."/>
            <person name="Wieseke N."/>
            <person name="Donath A."/>
            <person name="Petersen M."/>
            <person name="Jones T.C."/>
            <person name="Liu S."/>
            <person name="Zhou X."/>
            <person name="Middendorf M."/>
            <person name="Junglen S."/>
            <person name="Misof B."/>
            <person name="Drosten C."/>
        </authorList>
    </citation>
    <scope>NUCLEOTIDE SEQUENCE</scope>
    <source>
        <strain evidence="1">OKIAV245</strain>
    </source>
</reference>
<evidence type="ECO:0000313" key="1">
    <source>
        <dbReference type="EMBL" id="QPL15394.1"/>
    </source>
</evidence>
<organism evidence="1">
    <name type="scientific">Hemipteran phasma-related virus OKIAV245</name>
    <dbReference type="NCBI Taxonomy" id="2792585"/>
    <lineage>
        <taxon>Viruses</taxon>
        <taxon>Riboviria</taxon>
        <taxon>Orthornavirae</taxon>
        <taxon>Negarnaviricota</taxon>
        <taxon>Polyploviricotina</taxon>
        <taxon>Bunyaviricetes</taxon>
        <taxon>Elliovirales</taxon>
        <taxon>Phasmaviridae</taxon>
    </lineage>
</organism>
<dbReference type="GO" id="GO:0019013">
    <property type="term" value="C:viral nucleocapsid"/>
    <property type="evidence" value="ECO:0007669"/>
    <property type="project" value="UniProtKB-KW"/>
</dbReference>
<keyword evidence="1" id="KW-0946">Virion</keyword>
<proteinExistence type="predicted"/>